<gene>
    <name evidence="1" type="ORF">HNQ80_000732</name>
</gene>
<reference evidence="1 2" key="1">
    <citation type="submission" date="2020-08" db="EMBL/GenBank/DDBJ databases">
        <title>Genomic Encyclopedia of Type Strains, Phase IV (KMG-IV): sequencing the most valuable type-strain genomes for metagenomic binning, comparative biology and taxonomic classification.</title>
        <authorList>
            <person name="Goeker M."/>
        </authorList>
    </citation>
    <scope>NUCLEOTIDE SEQUENCE [LARGE SCALE GENOMIC DNA]</scope>
    <source>
        <strain evidence="1 2">DSM 103526</strain>
    </source>
</reference>
<protein>
    <submittedName>
        <fullName evidence="1">Uncharacterized protein</fullName>
    </submittedName>
</protein>
<keyword evidence="2" id="KW-1185">Reference proteome</keyword>
<evidence type="ECO:0000313" key="1">
    <source>
        <dbReference type="EMBL" id="MBB6214649.1"/>
    </source>
</evidence>
<dbReference type="RefSeq" id="WP_184308281.1">
    <property type="nucleotide sequence ID" value="NZ_JACHEN010000003.1"/>
</dbReference>
<organism evidence="1 2">
    <name type="scientific">Anaerosolibacter carboniphilus</name>
    <dbReference type="NCBI Taxonomy" id="1417629"/>
    <lineage>
        <taxon>Bacteria</taxon>
        <taxon>Bacillati</taxon>
        <taxon>Bacillota</taxon>
        <taxon>Clostridia</taxon>
        <taxon>Peptostreptococcales</taxon>
        <taxon>Thermotaleaceae</taxon>
        <taxon>Anaerosolibacter</taxon>
    </lineage>
</organism>
<comment type="caution">
    <text evidence="1">The sequence shown here is derived from an EMBL/GenBank/DDBJ whole genome shotgun (WGS) entry which is preliminary data.</text>
</comment>
<accession>A0A841KWT5</accession>
<dbReference type="Proteomes" id="UP000579281">
    <property type="component" value="Unassembled WGS sequence"/>
</dbReference>
<name>A0A841KWT5_9FIRM</name>
<sequence>MNELISSNNNEAPQSNEILQSFEELGIAQLTSDNNKKLIFVLIPFALLFLLKDKNPFILSRPKLSTQSFDRKLISLKPIPAPTTSIDSNSIERLTKLLEGVKKVSSIQDLSKTLSKAKSSSGKFNKEVVNEIVGLLGDNISSESKAQIHNFTNMMSMMDKFKDVKKVLDIQRQMKTDNGGDSSMQIDAMIEAIRPMLPEEQAKNIDQFKKMAQMMKLMSMFDTNKNSEDEDAPTE</sequence>
<proteinExistence type="predicted"/>
<evidence type="ECO:0000313" key="2">
    <source>
        <dbReference type="Proteomes" id="UP000579281"/>
    </source>
</evidence>
<dbReference type="AlphaFoldDB" id="A0A841KWT5"/>
<dbReference type="EMBL" id="JACHEN010000003">
    <property type="protein sequence ID" value="MBB6214649.1"/>
    <property type="molecule type" value="Genomic_DNA"/>
</dbReference>